<reference evidence="3 4" key="1">
    <citation type="submission" date="2018-11" db="EMBL/GenBank/DDBJ databases">
        <authorList>
            <consortium name="Pathogen Informatics"/>
        </authorList>
    </citation>
    <scope>NUCLEOTIDE SEQUENCE [LARGE SCALE GENOMIC DNA]</scope>
</reference>
<feature type="domain" description="DUF5641" evidence="2">
    <location>
        <begin position="33"/>
        <end position="85"/>
    </location>
</feature>
<dbReference type="Proteomes" id="UP000050761">
    <property type="component" value="Unassembled WGS sequence"/>
</dbReference>
<accession>A0A3P7YWN5</accession>
<feature type="compositionally biased region" description="Polar residues" evidence="1">
    <location>
        <begin position="95"/>
        <end position="110"/>
    </location>
</feature>
<reference evidence="5" key="2">
    <citation type="submission" date="2019-09" db="UniProtKB">
        <authorList>
            <consortium name="WormBaseParasite"/>
        </authorList>
    </citation>
    <scope>IDENTIFICATION</scope>
</reference>
<accession>A0A183FW78</accession>
<protein>
    <submittedName>
        <fullName evidence="5">DUF5641 domain-containing protein</fullName>
    </submittedName>
</protein>
<gene>
    <name evidence="3" type="ORF">HPBE_LOCUS12662</name>
</gene>
<feature type="region of interest" description="Disordered" evidence="1">
    <location>
        <begin position="94"/>
        <end position="120"/>
    </location>
</feature>
<dbReference type="Pfam" id="PF18701">
    <property type="entry name" value="DUF5641"/>
    <property type="match status" value="1"/>
</dbReference>
<name>A0A183FW78_HELPZ</name>
<dbReference type="InterPro" id="IPR040676">
    <property type="entry name" value="DUF5641"/>
</dbReference>
<evidence type="ECO:0000313" key="4">
    <source>
        <dbReference type="Proteomes" id="UP000050761"/>
    </source>
</evidence>
<proteinExistence type="predicted"/>
<sequence length="120" mass="13613">MSRSGSCATRIISRYRKILDKLEKSLLTNQSYSQATPKIRDVVLLCDPILPRNDWRLARIIKTKTGSDGVIREVELITSTRRKIRLPLNLITPLGINSTDSETSTTSKNQHNQHNKQRAA</sequence>
<dbReference type="AlphaFoldDB" id="A0A183FW78"/>
<keyword evidence="4" id="KW-1185">Reference proteome</keyword>
<dbReference type="WBParaSite" id="HPBE_0001266101-mRNA-1">
    <property type="protein sequence ID" value="HPBE_0001266101-mRNA-1"/>
    <property type="gene ID" value="HPBE_0001266101"/>
</dbReference>
<dbReference type="EMBL" id="UZAH01027588">
    <property type="protein sequence ID" value="VDO93096.1"/>
    <property type="molecule type" value="Genomic_DNA"/>
</dbReference>
<feature type="compositionally biased region" description="Basic residues" evidence="1">
    <location>
        <begin position="111"/>
        <end position="120"/>
    </location>
</feature>
<dbReference type="OrthoDB" id="5868911at2759"/>
<evidence type="ECO:0000259" key="2">
    <source>
        <dbReference type="Pfam" id="PF18701"/>
    </source>
</evidence>
<evidence type="ECO:0000256" key="1">
    <source>
        <dbReference type="SAM" id="MobiDB-lite"/>
    </source>
</evidence>
<organism evidence="4 5">
    <name type="scientific">Heligmosomoides polygyrus</name>
    <name type="common">Parasitic roundworm</name>
    <dbReference type="NCBI Taxonomy" id="6339"/>
    <lineage>
        <taxon>Eukaryota</taxon>
        <taxon>Metazoa</taxon>
        <taxon>Ecdysozoa</taxon>
        <taxon>Nematoda</taxon>
        <taxon>Chromadorea</taxon>
        <taxon>Rhabditida</taxon>
        <taxon>Rhabditina</taxon>
        <taxon>Rhabditomorpha</taxon>
        <taxon>Strongyloidea</taxon>
        <taxon>Heligmosomidae</taxon>
        <taxon>Heligmosomoides</taxon>
    </lineage>
</organism>
<evidence type="ECO:0000313" key="3">
    <source>
        <dbReference type="EMBL" id="VDO93096.1"/>
    </source>
</evidence>
<evidence type="ECO:0000313" key="5">
    <source>
        <dbReference type="WBParaSite" id="HPBE_0001266101-mRNA-1"/>
    </source>
</evidence>